<evidence type="ECO:0000259" key="1">
    <source>
        <dbReference type="PROSITE" id="PS50404"/>
    </source>
</evidence>
<evidence type="ECO:0000259" key="2">
    <source>
        <dbReference type="PROSITE" id="PS50405"/>
    </source>
</evidence>
<dbReference type="EMBL" id="JACIDT010000025">
    <property type="protein sequence ID" value="MBB3928493.1"/>
    <property type="molecule type" value="Genomic_DNA"/>
</dbReference>
<dbReference type="SFLD" id="SFLDG00358">
    <property type="entry name" value="Main_(cytGST)"/>
    <property type="match status" value="1"/>
</dbReference>
<dbReference type="AlphaFoldDB" id="A0A7W6BTH9"/>
<dbReference type="InterPro" id="IPR036249">
    <property type="entry name" value="Thioredoxin-like_sf"/>
</dbReference>
<dbReference type="PANTHER" id="PTHR44051:SF8">
    <property type="entry name" value="GLUTATHIONE S-TRANSFERASE GSTA"/>
    <property type="match status" value="1"/>
</dbReference>
<sequence>MWRLYQFPLCPFSRKVRLLLGEKGVAYDLIRESPWEGQDAFLDLNPAGQTPVMVEEEKGVVLIDSQAICEYFEETVEKLPLINGSAAGRAEVRRLTAWADQIFYRDVVAPLLEERMKKRLVHRAPPDGGRLREAMRNANTHMDYMDYLLDHRSWLAGGTMSLADIAVAAQLSVADYLGGIDWAGHEPVKRWYSALKSRPSFRPLLSERMEVIMPPDYYEKPDF</sequence>
<dbReference type="PANTHER" id="PTHR44051">
    <property type="entry name" value="GLUTATHIONE S-TRANSFERASE-RELATED"/>
    <property type="match status" value="1"/>
</dbReference>
<comment type="caution">
    <text evidence="3">The sequence shown here is derived from an EMBL/GenBank/DDBJ whole genome shotgun (WGS) entry which is preliminary data.</text>
</comment>
<dbReference type="Gene3D" id="1.20.1050.10">
    <property type="match status" value="1"/>
</dbReference>
<feature type="domain" description="GST C-terminal" evidence="2">
    <location>
        <begin position="85"/>
        <end position="215"/>
    </location>
</feature>
<dbReference type="CDD" id="cd00570">
    <property type="entry name" value="GST_N_family"/>
    <property type="match status" value="1"/>
</dbReference>
<dbReference type="RefSeq" id="WP_188073767.1">
    <property type="nucleotide sequence ID" value="NZ_BSPS01000042.1"/>
</dbReference>
<dbReference type="CDD" id="cd00299">
    <property type="entry name" value="GST_C_family"/>
    <property type="match status" value="1"/>
</dbReference>
<dbReference type="InterPro" id="IPR040079">
    <property type="entry name" value="Glutathione_S-Trfase"/>
</dbReference>
<dbReference type="InterPro" id="IPR004045">
    <property type="entry name" value="Glutathione_S-Trfase_N"/>
</dbReference>
<protein>
    <submittedName>
        <fullName evidence="3">Glutathione S-transferase</fullName>
        <ecNumber evidence="3">2.5.1.18</ecNumber>
    </submittedName>
</protein>
<accession>A0A7W6BTH9</accession>
<dbReference type="SFLD" id="SFLDS00019">
    <property type="entry name" value="Glutathione_Transferase_(cytos"/>
    <property type="match status" value="1"/>
</dbReference>
<dbReference type="InterPro" id="IPR010987">
    <property type="entry name" value="Glutathione-S-Trfase_C-like"/>
</dbReference>
<dbReference type="PROSITE" id="PS50405">
    <property type="entry name" value="GST_CTER"/>
    <property type="match status" value="1"/>
</dbReference>
<dbReference type="EC" id="2.5.1.18" evidence="3"/>
<dbReference type="Pfam" id="PF13417">
    <property type="entry name" value="GST_N_3"/>
    <property type="match status" value="1"/>
</dbReference>
<reference evidence="3 4" key="1">
    <citation type="submission" date="2020-08" db="EMBL/GenBank/DDBJ databases">
        <title>Genomic Encyclopedia of Type Strains, Phase IV (KMG-IV): sequencing the most valuable type-strain genomes for metagenomic binning, comparative biology and taxonomic classification.</title>
        <authorList>
            <person name="Goeker M."/>
        </authorList>
    </citation>
    <scope>NUCLEOTIDE SEQUENCE [LARGE SCALE GENOMIC DNA]</scope>
    <source>
        <strain evidence="3 4">DSM 26189</strain>
    </source>
</reference>
<evidence type="ECO:0000313" key="3">
    <source>
        <dbReference type="EMBL" id="MBB3928493.1"/>
    </source>
</evidence>
<keyword evidence="3" id="KW-0808">Transferase</keyword>
<gene>
    <name evidence="3" type="ORF">GGR43_004237</name>
</gene>
<feature type="domain" description="GST N-terminal" evidence="1">
    <location>
        <begin position="1"/>
        <end position="80"/>
    </location>
</feature>
<evidence type="ECO:0000313" key="4">
    <source>
        <dbReference type="Proteomes" id="UP000571950"/>
    </source>
</evidence>
<dbReference type="InterPro" id="IPR036282">
    <property type="entry name" value="Glutathione-S-Trfase_C_sf"/>
</dbReference>
<organism evidence="3 4">
    <name type="scientific">Sphingobium jiangsuense</name>
    <dbReference type="NCBI Taxonomy" id="870476"/>
    <lineage>
        <taxon>Bacteria</taxon>
        <taxon>Pseudomonadati</taxon>
        <taxon>Pseudomonadota</taxon>
        <taxon>Alphaproteobacteria</taxon>
        <taxon>Sphingomonadales</taxon>
        <taxon>Sphingomonadaceae</taxon>
        <taxon>Sphingobium</taxon>
    </lineage>
</organism>
<dbReference type="Proteomes" id="UP000571950">
    <property type="component" value="Unassembled WGS sequence"/>
</dbReference>
<dbReference type="SUPFAM" id="SSF52833">
    <property type="entry name" value="Thioredoxin-like"/>
    <property type="match status" value="1"/>
</dbReference>
<proteinExistence type="predicted"/>
<dbReference type="GO" id="GO:0004364">
    <property type="term" value="F:glutathione transferase activity"/>
    <property type="evidence" value="ECO:0007669"/>
    <property type="project" value="UniProtKB-EC"/>
</dbReference>
<dbReference type="SUPFAM" id="SSF47616">
    <property type="entry name" value="GST C-terminal domain-like"/>
    <property type="match status" value="1"/>
</dbReference>
<dbReference type="Gene3D" id="3.40.30.10">
    <property type="entry name" value="Glutaredoxin"/>
    <property type="match status" value="1"/>
</dbReference>
<dbReference type="PROSITE" id="PS50404">
    <property type="entry name" value="GST_NTER"/>
    <property type="match status" value="1"/>
</dbReference>
<keyword evidence="4" id="KW-1185">Reference proteome</keyword>
<dbReference type="PROSITE" id="PS51354">
    <property type="entry name" value="GLUTAREDOXIN_2"/>
    <property type="match status" value="1"/>
</dbReference>
<dbReference type="Pfam" id="PF13410">
    <property type="entry name" value="GST_C_2"/>
    <property type="match status" value="1"/>
</dbReference>
<name>A0A7W6BTH9_9SPHN</name>